<dbReference type="PANTHER" id="PTHR24198">
    <property type="entry name" value="ANKYRIN REPEAT AND PROTEIN KINASE DOMAIN-CONTAINING PROTEIN"/>
    <property type="match status" value="1"/>
</dbReference>
<evidence type="ECO:0000256" key="1">
    <source>
        <dbReference type="ARBA" id="ARBA00022737"/>
    </source>
</evidence>
<dbReference type="EMBL" id="ASPP01009369">
    <property type="protein sequence ID" value="ETO24204.1"/>
    <property type="molecule type" value="Genomic_DNA"/>
</dbReference>
<proteinExistence type="predicted"/>
<dbReference type="SUPFAM" id="SSF48403">
    <property type="entry name" value="Ankyrin repeat"/>
    <property type="match status" value="1"/>
</dbReference>
<evidence type="ECO:0000256" key="2">
    <source>
        <dbReference type="ARBA" id="ARBA00023043"/>
    </source>
</evidence>
<feature type="non-terminal residue" evidence="4">
    <location>
        <position position="207"/>
    </location>
</feature>
<sequence>NVTNQWFEAVSQGDHGRMLEMIKTGFSVDTVQISRDEDQNMRLTALMLSTALDFEEVTKLLLKYGANLNAKDAVCFCFLSFRFVVKKKKKILIERHGQQLGRTPLIHGCQKNSLKCIKILIQQESTLVDAGDKKKKTPLMYAAACGFDKVVSYLLEHNPKQINAQDCNGMTALMHAIMSDQRNDECIRFIMSYKPDYTLQNQALSCS</sequence>
<dbReference type="InterPro" id="IPR002110">
    <property type="entry name" value="Ankyrin_rpt"/>
</dbReference>
<feature type="repeat" description="ANK" evidence="3">
    <location>
        <begin position="41"/>
        <end position="73"/>
    </location>
</feature>
<dbReference type="Pfam" id="PF00023">
    <property type="entry name" value="Ank"/>
    <property type="match status" value="1"/>
</dbReference>
<dbReference type="PROSITE" id="PS50088">
    <property type="entry name" value="ANK_REPEAT"/>
    <property type="match status" value="1"/>
</dbReference>
<dbReference type="PANTHER" id="PTHR24198:SF165">
    <property type="entry name" value="ANKYRIN REPEAT-CONTAINING PROTEIN-RELATED"/>
    <property type="match status" value="1"/>
</dbReference>
<protein>
    <submittedName>
        <fullName evidence="4">Ankyrin repeat-containing protein</fullName>
    </submittedName>
</protein>
<gene>
    <name evidence="4" type="ORF">RFI_12955</name>
</gene>
<keyword evidence="5" id="KW-1185">Reference proteome</keyword>
<reference evidence="4 5" key="1">
    <citation type="journal article" date="2013" name="Curr. Biol.">
        <title>The Genome of the Foraminiferan Reticulomyxa filosa.</title>
        <authorList>
            <person name="Glockner G."/>
            <person name="Hulsmann N."/>
            <person name="Schleicher M."/>
            <person name="Noegel A.A."/>
            <person name="Eichinger L."/>
            <person name="Gallinger C."/>
            <person name="Pawlowski J."/>
            <person name="Sierra R."/>
            <person name="Euteneuer U."/>
            <person name="Pillet L."/>
            <person name="Moustafa A."/>
            <person name="Platzer M."/>
            <person name="Groth M."/>
            <person name="Szafranski K."/>
            <person name="Schliwa M."/>
        </authorList>
    </citation>
    <scope>NUCLEOTIDE SEQUENCE [LARGE SCALE GENOMIC DNA]</scope>
</reference>
<keyword evidence="1" id="KW-0677">Repeat</keyword>
<evidence type="ECO:0000313" key="4">
    <source>
        <dbReference type="EMBL" id="ETO24204.1"/>
    </source>
</evidence>
<dbReference type="Gene3D" id="1.25.40.20">
    <property type="entry name" value="Ankyrin repeat-containing domain"/>
    <property type="match status" value="2"/>
</dbReference>
<organism evidence="4 5">
    <name type="scientific">Reticulomyxa filosa</name>
    <dbReference type="NCBI Taxonomy" id="46433"/>
    <lineage>
        <taxon>Eukaryota</taxon>
        <taxon>Sar</taxon>
        <taxon>Rhizaria</taxon>
        <taxon>Retaria</taxon>
        <taxon>Foraminifera</taxon>
        <taxon>Monothalamids</taxon>
        <taxon>Reticulomyxidae</taxon>
        <taxon>Reticulomyxa</taxon>
    </lineage>
</organism>
<keyword evidence="2 3" id="KW-0040">ANK repeat</keyword>
<accession>X6NEL3</accession>
<dbReference type="AlphaFoldDB" id="X6NEL3"/>
<evidence type="ECO:0000313" key="5">
    <source>
        <dbReference type="Proteomes" id="UP000023152"/>
    </source>
</evidence>
<comment type="caution">
    <text evidence="4">The sequence shown here is derived from an EMBL/GenBank/DDBJ whole genome shotgun (WGS) entry which is preliminary data.</text>
</comment>
<dbReference type="OrthoDB" id="539213at2759"/>
<dbReference type="InterPro" id="IPR036770">
    <property type="entry name" value="Ankyrin_rpt-contain_sf"/>
</dbReference>
<evidence type="ECO:0000256" key="3">
    <source>
        <dbReference type="PROSITE-ProRule" id="PRU00023"/>
    </source>
</evidence>
<name>X6NEL3_RETFI</name>
<feature type="non-terminal residue" evidence="4">
    <location>
        <position position="1"/>
    </location>
</feature>
<dbReference type="Pfam" id="PF12796">
    <property type="entry name" value="Ank_2"/>
    <property type="match status" value="1"/>
</dbReference>
<dbReference type="Proteomes" id="UP000023152">
    <property type="component" value="Unassembled WGS sequence"/>
</dbReference>
<dbReference type="SMART" id="SM00248">
    <property type="entry name" value="ANK"/>
    <property type="match status" value="4"/>
</dbReference>